<protein>
    <submittedName>
        <fullName evidence="1">Uncharacterized protein</fullName>
    </submittedName>
</protein>
<accession>A0AAN8NEJ7</accession>
<reference evidence="1 2" key="1">
    <citation type="submission" date="2021-04" db="EMBL/GenBank/DDBJ databases">
        <authorList>
            <person name="De Guttry C."/>
            <person name="Zahm M."/>
            <person name="Klopp C."/>
            <person name="Cabau C."/>
            <person name="Louis A."/>
            <person name="Berthelot C."/>
            <person name="Parey E."/>
            <person name="Roest Crollius H."/>
            <person name="Montfort J."/>
            <person name="Robinson-Rechavi M."/>
            <person name="Bucao C."/>
            <person name="Bouchez O."/>
            <person name="Gislard M."/>
            <person name="Lluch J."/>
            <person name="Milhes M."/>
            <person name="Lampietro C."/>
            <person name="Lopez Roques C."/>
            <person name="Donnadieu C."/>
            <person name="Braasch I."/>
            <person name="Desvignes T."/>
            <person name="Postlethwait J."/>
            <person name="Bobe J."/>
            <person name="Wedekind C."/>
            <person name="Guiguen Y."/>
        </authorList>
    </citation>
    <scope>NUCLEOTIDE SEQUENCE [LARGE SCALE GENOMIC DNA]</scope>
    <source>
        <strain evidence="1">Cs_M1</strain>
        <tissue evidence="1">Blood</tissue>
    </source>
</reference>
<organism evidence="1 2">
    <name type="scientific">Coregonus suidteri</name>
    <dbReference type="NCBI Taxonomy" id="861788"/>
    <lineage>
        <taxon>Eukaryota</taxon>
        <taxon>Metazoa</taxon>
        <taxon>Chordata</taxon>
        <taxon>Craniata</taxon>
        <taxon>Vertebrata</taxon>
        <taxon>Euteleostomi</taxon>
        <taxon>Actinopterygii</taxon>
        <taxon>Neopterygii</taxon>
        <taxon>Teleostei</taxon>
        <taxon>Protacanthopterygii</taxon>
        <taxon>Salmoniformes</taxon>
        <taxon>Salmonidae</taxon>
        <taxon>Coregoninae</taxon>
        <taxon>Coregonus</taxon>
    </lineage>
</organism>
<evidence type="ECO:0000313" key="1">
    <source>
        <dbReference type="EMBL" id="KAK6325831.1"/>
    </source>
</evidence>
<keyword evidence="2" id="KW-1185">Reference proteome</keyword>
<sequence length="75" mass="8974">MKYYNFTNLSKPLNRIQLPSYFCILGYLKSYYYFVHTVRTFQILLVLCMGETCIYSGGKKYLVSHQLCKFSHLKR</sequence>
<gene>
    <name evidence="1" type="ORF">J4Q44_G00051730</name>
</gene>
<dbReference type="EMBL" id="JAGTTL010000003">
    <property type="protein sequence ID" value="KAK6325831.1"/>
    <property type="molecule type" value="Genomic_DNA"/>
</dbReference>
<dbReference type="AlphaFoldDB" id="A0AAN8NEJ7"/>
<proteinExistence type="predicted"/>
<name>A0AAN8NEJ7_9TELE</name>
<dbReference type="Proteomes" id="UP001356427">
    <property type="component" value="Unassembled WGS sequence"/>
</dbReference>
<comment type="caution">
    <text evidence="1">The sequence shown here is derived from an EMBL/GenBank/DDBJ whole genome shotgun (WGS) entry which is preliminary data.</text>
</comment>
<evidence type="ECO:0000313" key="2">
    <source>
        <dbReference type="Proteomes" id="UP001356427"/>
    </source>
</evidence>